<dbReference type="Proteomes" id="UP000006622">
    <property type="component" value="Chromosome"/>
</dbReference>
<dbReference type="PROSITE" id="PS51352">
    <property type="entry name" value="THIOREDOXIN_2"/>
    <property type="match status" value="1"/>
</dbReference>
<organism evidence="2 3">
    <name type="scientific">Methanosalsum zhilinae (strain DSM 4017 / NBRC 107636 / OCM 62 / WeN5)</name>
    <name type="common">Methanohalophilus zhilinae</name>
    <dbReference type="NCBI Taxonomy" id="679901"/>
    <lineage>
        <taxon>Archaea</taxon>
        <taxon>Methanobacteriati</taxon>
        <taxon>Methanobacteriota</taxon>
        <taxon>Stenosarchaea group</taxon>
        <taxon>Methanomicrobia</taxon>
        <taxon>Methanosarcinales</taxon>
        <taxon>Methanosarcinaceae</taxon>
        <taxon>Methanosalsum</taxon>
    </lineage>
</organism>
<gene>
    <name evidence="2" type="ordered locus">Mzhil_0186</name>
</gene>
<dbReference type="SUPFAM" id="SSF52833">
    <property type="entry name" value="Thioredoxin-like"/>
    <property type="match status" value="1"/>
</dbReference>
<dbReference type="InterPro" id="IPR013766">
    <property type="entry name" value="Thioredoxin_domain"/>
</dbReference>
<dbReference type="GO" id="GO:0015035">
    <property type="term" value="F:protein-disulfide reductase activity"/>
    <property type="evidence" value="ECO:0007669"/>
    <property type="project" value="TreeGrafter"/>
</dbReference>
<dbReference type="PANTHER" id="PTHR45663:SF11">
    <property type="entry name" value="GEO12009P1"/>
    <property type="match status" value="1"/>
</dbReference>
<dbReference type="PANTHER" id="PTHR45663">
    <property type="entry name" value="GEO12009P1"/>
    <property type="match status" value="1"/>
</dbReference>
<dbReference type="GO" id="GO:0005737">
    <property type="term" value="C:cytoplasm"/>
    <property type="evidence" value="ECO:0007669"/>
    <property type="project" value="TreeGrafter"/>
</dbReference>
<reference evidence="2" key="1">
    <citation type="submission" date="2010-07" db="EMBL/GenBank/DDBJ databases">
        <title>The complete genome of Methanosalsum zhilinae DSM 4017.</title>
        <authorList>
            <consortium name="US DOE Joint Genome Institute (JGI-PGF)"/>
            <person name="Lucas S."/>
            <person name="Copeland A."/>
            <person name="Lapidus A."/>
            <person name="Glavina del Rio T."/>
            <person name="Dalin E."/>
            <person name="Tice H."/>
            <person name="Bruce D."/>
            <person name="Goodwin L."/>
            <person name="Pitluck S."/>
            <person name="Kyrpides N."/>
            <person name="Mavromatis K."/>
            <person name="Ovchinnikova G."/>
            <person name="Daligault H."/>
            <person name="Detter J.C."/>
            <person name="Han C."/>
            <person name="Tapia R."/>
            <person name="Larimer F."/>
            <person name="Land M."/>
            <person name="Hauser L."/>
            <person name="Markowitz V."/>
            <person name="Cheng J.-F."/>
            <person name="Hugenholtz P."/>
            <person name="Woyke T."/>
            <person name="Wu D."/>
            <person name="Spring S."/>
            <person name="Schueler E."/>
            <person name="Brambilla E."/>
            <person name="Klenk H.-P."/>
            <person name="Eisen J.A."/>
        </authorList>
    </citation>
    <scope>NUCLEOTIDE SEQUENCE</scope>
    <source>
        <strain evidence="2">DSM 4017</strain>
    </source>
</reference>
<dbReference type="KEGG" id="mzh:Mzhil_0186"/>
<dbReference type="OrthoDB" id="35385at2157"/>
<proteinExistence type="predicted"/>
<dbReference type="AlphaFoldDB" id="F7XNA7"/>
<evidence type="ECO:0000259" key="1">
    <source>
        <dbReference type="PROSITE" id="PS51352"/>
    </source>
</evidence>
<dbReference type="EMBL" id="CP002101">
    <property type="protein sequence ID" value="AEH60065.1"/>
    <property type="molecule type" value="Genomic_DNA"/>
</dbReference>
<dbReference type="Pfam" id="PF00085">
    <property type="entry name" value="Thioredoxin"/>
    <property type="match status" value="1"/>
</dbReference>
<keyword evidence="3" id="KW-1185">Reference proteome</keyword>
<dbReference type="CDD" id="cd02947">
    <property type="entry name" value="TRX_family"/>
    <property type="match status" value="1"/>
</dbReference>
<dbReference type="GeneID" id="10821783"/>
<protein>
    <recommendedName>
        <fullName evidence="1">Thioredoxin domain-containing protein</fullName>
    </recommendedName>
</protein>
<dbReference type="RefSeq" id="WP_013897504.1">
    <property type="nucleotide sequence ID" value="NC_015676.1"/>
</dbReference>
<dbReference type="InterPro" id="IPR036249">
    <property type="entry name" value="Thioredoxin-like_sf"/>
</dbReference>
<feature type="domain" description="Thioredoxin" evidence="1">
    <location>
        <begin position="22"/>
        <end position="140"/>
    </location>
</feature>
<dbReference type="STRING" id="679901.Mzhil_0186"/>
<dbReference type="HOGENOM" id="CLU_1656907_0_0_2"/>
<evidence type="ECO:0000313" key="2">
    <source>
        <dbReference type="EMBL" id="AEH60065.1"/>
    </source>
</evidence>
<accession>F7XNA7</accession>
<sequence length="159" mass="17709" precursor="true">MNRIKRVLKICIVVLLTTIISVSTGGCVEEQADQSVYSEIDSMLEQGTLSITFGAEWCPACQEQKPVIETLSEEYRDSASVIYIDIDQNREIARAFDVFRVPETLVIIEGGNGEYVYMGDAGPTSDPEEAKLRGYAPYQAIDTRIQSAISIRKNEYADN</sequence>
<evidence type="ECO:0000313" key="3">
    <source>
        <dbReference type="Proteomes" id="UP000006622"/>
    </source>
</evidence>
<dbReference type="Gene3D" id="3.40.30.10">
    <property type="entry name" value="Glutaredoxin"/>
    <property type="match status" value="1"/>
</dbReference>
<name>F7XNA7_METZD</name>
<dbReference type="PROSITE" id="PS51257">
    <property type="entry name" value="PROKAR_LIPOPROTEIN"/>
    <property type="match status" value="1"/>
</dbReference>